<dbReference type="SMART" id="SM00202">
    <property type="entry name" value="SR"/>
    <property type="match status" value="1"/>
</dbReference>
<keyword evidence="8" id="KW-0393">Immunoglobulin domain</keyword>
<dbReference type="InterPro" id="IPR036179">
    <property type="entry name" value="Ig-like_dom_sf"/>
</dbReference>
<feature type="signal peptide" evidence="11">
    <location>
        <begin position="1"/>
        <end position="15"/>
    </location>
</feature>
<evidence type="ECO:0000256" key="1">
    <source>
        <dbReference type="ARBA" id="ARBA00004236"/>
    </source>
</evidence>
<keyword evidence="5" id="KW-0472">Membrane</keyword>
<evidence type="ECO:0000256" key="10">
    <source>
        <dbReference type="SAM" id="MobiDB-lite"/>
    </source>
</evidence>
<comment type="subcellular location">
    <subcellularLocation>
        <location evidence="1">Cell membrane</location>
    </subcellularLocation>
</comment>
<dbReference type="GO" id="GO:0004888">
    <property type="term" value="F:transmembrane signaling receptor activity"/>
    <property type="evidence" value="ECO:0007669"/>
    <property type="project" value="TreeGrafter"/>
</dbReference>
<dbReference type="PANTHER" id="PTHR11481">
    <property type="entry name" value="IMMUNOGLOBULIN FC RECEPTOR"/>
    <property type="match status" value="1"/>
</dbReference>
<dbReference type="Gene3D" id="2.60.40.10">
    <property type="entry name" value="Immunoglobulins"/>
    <property type="match status" value="4"/>
</dbReference>
<dbReference type="InterPro" id="IPR050488">
    <property type="entry name" value="Ig_Fc_receptor"/>
</dbReference>
<dbReference type="SMART" id="SM00408">
    <property type="entry name" value="IGc2"/>
    <property type="match status" value="4"/>
</dbReference>
<name>A0A452R9W7_URSAM</name>
<evidence type="ECO:0000256" key="9">
    <source>
        <dbReference type="PROSITE-ProRule" id="PRU00196"/>
    </source>
</evidence>
<dbReference type="Pfam" id="PF00047">
    <property type="entry name" value="ig"/>
    <property type="match status" value="1"/>
</dbReference>
<proteinExistence type="predicted"/>
<dbReference type="InterPro" id="IPR013151">
    <property type="entry name" value="Immunoglobulin_dom"/>
</dbReference>
<feature type="domain" description="Ig-like" evidence="13">
    <location>
        <begin position="107"/>
        <end position="184"/>
    </location>
</feature>
<dbReference type="PROSITE" id="PS50835">
    <property type="entry name" value="IG_LIKE"/>
    <property type="match status" value="4"/>
</dbReference>
<feature type="domain" description="Ig-like" evidence="13">
    <location>
        <begin position="297"/>
        <end position="382"/>
    </location>
</feature>
<evidence type="ECO:0000256" key="6">
    <source>
        <dbReference type="ARBA" id="ARBA00023157"/>
    </source>
</evidence>
<protein>
    <recommendedName>
        <fullName evidence="16">Fc receptor like 2</fullName>
    </recommendedName>
</protein>
<reference evidence="14" key="3">
    <citation type="submission" date="2025-09" db="UniProtKB">
        <authorList>
            <consortium name="Ensembl"/>
        </authorList>
    </citation>
    <scope>IDENTIFICATION</scope>
</reference>
<dbReference type="SUPFAM" id="SSF56487">
    <property type="entry name" value="SRCR-like"/>
    <property type="match status" value="1"/>
</dbReference>
<dbReference type="FunFam" id="2.60.40.10:FF:000357">
    <property type="entry name" value="Fc receptor like 1"/>
    <property type="match status" value="1"/>
</dbReference>
<dbReference type="InterPro" id="IPR001190">
    <property type="entry name" value="SRCR"/>
</dbReference>
<feature type="chain" id="PRO_5019300649" description="Fc receptor like 2" evidence="11">
    <location>
        <begin position="16"/>
        <end position="549"/>
    </location>
</feature>
<reference evidence="14" key="2">
    <citation type="submission" date="2025-08" db="UniProtKB">
        <authorList>
            <consortium name="Ensembl"/>
        </authorList>
    </citation>
    <scope>IDENTIFICATION</scope>
</reference>
<keyword evidence="2" id="KW-1003">Cell membrane</keyword>
<feature type="region of interest" description="Disordered" evidence="10">
    <location>
        <begin position="492"/>
        <end position="511"/>
    </location>
</feature>
<dbReference type="GeneTree" id="ENSGT01050000244808"/>
<dbReference type="STRING" id="9643.ENSUAMP00000015393"/>
<feature type="domain" description="Ig-like" evidence="13">
    <location>
        <begin position="198"/>
        <end position="291"/>
    </location>
</feature>
<evidence type="ECO:0000256" key="7">
    <source>
        <dbReference type="ARBA" id="ARBA00023180"/>
    </source>
</evidence>
<dbReference type="FunFam" id="2.60.40.10:FF:000651">
    <property type="entry name" value="Fc receptor like 1"/>
    <property type="match status" value="1"/>
</dbReference>
<dbReference type="PANTHER" id="PTHR11481:SF69">
    <property type="entry name" value="FC RECEPTOR-LIKE S, SCAVENGER RECEPTOR"/>
    <property type="match status" value="1"/>
</dbReference>
<evidence type="ECO:0000256" key="11">
    <source>
        <dbReference type="SAM" id="SignalP"/>
    </source>
</evidence>
<evidence type="ECO:0000256" key="2">
    <source>
        <dbReference type="ARBA" id="ARBA00022475"/>
    </source>
</evidence>
<dbReference type="AlphaFoldDB" id="A0A452R9W7"/>
<dbReference type="Ensembl" id="ENSUAMT00000017252.1">
    <property type="protein sequence ID" value="ENSUAMP00000015393.1"/>
    <property type="gene ID" value="ENSUAMG00000012324.1"/>
</dbReference>
<feature type="domain" description="SRCR" evidence="12">
    <location>
        <begin position="390"/>
        <end position="491"/>
    </location>
</feature>
<evidence type="ECO:0000256" key="5">
    <source>
        <dbReference type="ARBA" id="ARBA00023136"/>
    </source>
</evidence>
<keyword evidence="4" id="KW-0677">Repeat</keyword>
<accession>A0A452R9W7</accession>
<evidence type="ECO:0000256" key="4">
    <source>
        <dbReference type="ARBA" id="ARBA00022737"/>
    </source>
</evidence>
<evidence type="ECO:0000256" key="8">
    <source>
        <dbReference type="ARBA" id="ARBA00023319"/>
    </source>
</evidence>
<dbReference type="InterPro" id="IPR007110">
    <property type="entry name" value="Ig-like_dom"/>
</dbReference>
<comment type="caution">
    <text evidence="9">Lacks conserved residue(s) required for the propagation of feature annotation.</text>
</comment>
<keyword evidence="3 11" id="KW-0732">Signal</keyword>
<evidence type="ECO:0008006" key="16">
    <source>
        <dbReference type="Google" id="ProtNLM"/>
    </source>
</evidence>
<dbReference type="SMART" id="SM00409">
    <property type="entry name" value="IG"/>
    <property type="match status" value="4"/>
</dbReference>
<dbReference type="Gene3D" id="3.10.250.10">
    <property type="entry name" value="SRCR-like domain"/>
    <property type="match status" value="1"/>
</dbReference>
<dbReference type="InterPro" id="IPR003599">
    <property type="entry name" value="Ig_sub"/>
</dbReference>
<evidence type="ECO:0000313" key="15">
    <source>
        <dbReference type="Proteomes" id="UP000291022"/>
    </source>
</evidence>
<organism evidence="14 15">
    <name type="scientific">Ursus americanus</name>
    <name type="common">American black bear</name>
    <name type="synonym">Euarctos americanus</name>
    <dbReference type="NCBI Taxonomy" id="9643"/>
    <lineage>
        <taxon>Eukaryota</taxon>
        <taxon>Metazoa</taxon>
        <taxon>Chordata</taxon>
        <taxon>Craniata</taxon>
        <taxon>Vertebrata</taxon>
        <taxon>Euteleostomi</taxon>
        <taxon>Mammalia</taxon>
        <taxon>Eutheria</taxon>
        <taxon>Laurasiatheria</taxon>
        <taxon>Carnivora</taxon>
        <taxon>Caniformia</taxon>
        <taxon>Ursidae</taxon>
        <taxon>Ursus</taxon>
    </lineage>
</organism>
<keyword evidence="15" id="KW-1185">Reference proteome</keyword>
<evidence type="ECO:0000259" key="13">
    <source>
        <dbReference type="PROSITE" id="PS50835"/>
    </source>
</evidence>
<dbReference type="Pfam" id="PF13927">
    <property type="entry name" value="Ig_3"/>
    <property type="match status" value="1"/>
</dbReference>
<dbReference type="InterPro" id="IPR036772">
    <property type="entry name" value="SRCR-like_dom_sf"/>
</dbReference>
<feature type="domain" description="Ig-like" evidence="13">
    <location>
        <begin position="26"/>
        <end position="99"/>
    </location>
</feature>
<dbReference type="Proteomes" id="UP000291022">
    <property type="component" value="Unassembled WGS sequence"/>
</dbReference>
<dbReference type="SUPFAM" id="SSF48726">
    <property type="entry name" value="Immunoglobulin"/>
    <property type="match status" value="4"/>
</dbReference>
<dbReference type="PROSITE" id="PS50287">
    <property type="entry name" value="SRCR_2"/>
    <property type="match status" value="1"/>
</dbReference>
<keyword evidence="7" id="KW-0325">Glycoprotein</keyword>
<evidence type="ECO:0000256" key="3">
    <source>
        <dbReference type="ARBA" id="ARBA00022729"/>
    </source>
</evidence>
<keyword evidence="6 9" id="KW-1015">Disulfide bond</keyword>
<dbReference type="OMA" id="GAAKHTP"/>
<feature type="disulfide bond" evidence="9">
    <location>
        <begin position="462"/>
        <end position="472"/>
    </location>
</feature>
<dbReference type="FunFam" id="3.10.250.10:FF:000010">
    <property type="entry name" value="T-cell differentiation antigen CD6"/>
    <property type="match status" value="1"/>
</dbReference>
<dbReference type="Pfam" id="PF13895">
    <property type="entry name" value="Ig_2"/>
    <property type="match status" value="2"/>
</dbReference>
<dbReference type="PROSITE" id="PS00420">
    <property type="entry name" value="SRCR_1"/>
    <property type="match status" value="1"/>
</dbReference>
<dbReference type="GO" id="GO:0009897">
    <property type="term" value="C:external side of plasma membrane"/>
    <property type="evidence" value="ECO:0007669"/>
    <property type="project" value="TreeGrafter"/>
</dbReference>
<dbReference type="GO" id="GO:0007166">
    <property type="term" value="P:cell surface receptor signaling pathway"/>
    <property type="evidence" value="ECO:0007669"/>
    <property type="project" value="TreeGrafter"/>
</dbReference>
<dbReference type="InterPro" id="IPR003598">
    <property type="entry name" value="Ig_sub2"/>
</dbReference>
<evidence type="ECO:0000259" key="12">
    <source>
        <dbReference type="PROSITE" id="PS50287"/>
    </source>
</evidence>
<evidence type="ECO:0000313" key="14">
    <source>
        <dbReference type="Ensembl" id="ENSUAMP00000015393.1"/>
    </source>
</evidence>
<dbReference type="PRINTS" id="PR00258">
    <property type="entry name" value="SPERACTRCPTR"/>
</dbReference>
<dbReference type="InterPro" id="IPR013783">
    <property type="entry name" value="Ig-like_fold"/>
</dbReference>
<reference evidence="15" key="1">
    <citation type="submission" date="2016-06" db="EMBL/GenBank/DDBJ databases">
        <title>De novo assembly and RNA-Seq shows season-dependent expression and editing in black bear kidneys.</title>
        <authorList>
            <person name="Korstanje R."/>
            <person name="Srivastava A."/>
            <person name="Sarsani V.K."/>
            <person name="Sheehan S.M."/>
            <person name="Seger R.L."/>
            <person name="Barter M.E."/>
            <person name="Lindqvist C."/>
            <person name="Brody L.C."/>
            <person name="Mullikin J.C."/>
        </authorList>
    </citation>
    <scope>NUCLEOTIDE SEQUENCE [LARGE SCALE GENOMIC DNA]</scope>
</reference>
<sequence length="549" mass="59620">LKMCLFLCLASFADWLSIDMPRHVYEGDEVVVRCSGDSSDMIGKVMYYKDGSLLATYHGISSHTISNARPGDSGSYSCEVHELFFYRFRTGKTRAAWLTVQELFPAPTLTVGPLQPTEGSSVTLSCDTRLPWDRSGTQLRYSFFRDDHTLRSDGSSSEFQISAIQKEDSGYYWCEVATASHSVSKQSHRSHVLVQSVPVSGALLETQPQGGRLLAGERLVLVCSVAEGTGDTTFSWHREDTGERLGSKRQRSRRAELEIPTVGGSHAGRYYCTADNGHGLARSGALNVTVTVPASRPVLTLRAPGIRAVVKDVMDLRCEAQSGSPPILYRFYHENVTLGNISVPSGGGASFSLSLTAEHSGNYSCEADNGLGPQRSEAVSLSVTEPPPKIRLTNGPHRCEGRVEVEQDGRWGTVCDDGWDMKDVAVVCRELGCGAAKHTPAGVLYPPLAEEDQSVFIQVALCEGTEDALAECERVEAFDCDHSEDAGAVCEGEGRARGADWAPSSENRPSTLHGHLQAAPLFAMGQWPGQPQSSREVMQGRKGLCACWY</sequence>
<dbReference type="Pfam" id="PF00530">
    <property type="entry name" value="SRCR"/>
    <property type="match status" value="1"/>
</dbReference>
<dbReference type="GO" id="GO:0006955">
    <property type="term" value="P:immune response"/>
    <property type="evidence" value="ECO:0007669"/>
    <property type="project" value="TreeGrafter"/>
</dbReference>